<accession>A0ABV6BE14</accession>
<comment type="caution">
    <text evidence="3">The sequence shown here is derived from an EMBL/GenBank/DDBJ whole genome shotgun (WGS) entry which is preliminary data.</text>
</comment>
<proteinExistence type="predicted"/>
<dbReference type="Gene3D" id="3.20.20.450">
    <property type="entry name" value="EAL domain"/>
    <property type="match status" value="1"/>
</dbReference>
<gene>
    <name evidence="3" type="ORF">ACFFJP_12620</name>
</gene>
<evidence type="ECO:0000259" key="2">
    <source>
        <dbReference type="PROSITE" id="PS50887"/>
    </source>
</evidence>
<dbReference type="EMBL" id="JBHLXP010000003">
    <property type="protein sequence ID" value="MFC0049131.1"/>
    <property type="molecule type" value="Genomic_DNA"/>
</dbReference>
<dbReference type="PANTHER" id="PTHR33121">
    <property type="entry name" value="CYCLIC DI-GMP PHOSPHODIESTERASE PDEF"/>
    <property type="match status" value="1"/>
</dbReference>
<dbReference type="InterPro" id="IPR001633">
    <property type="entry name" value="EAL_dom"/>
</dbReference>
<feature type="non-terminal residue" evidence="3">
    <location>
        <position position="1"/>
    </location>
</feature>
<keyword evidence="4" id="KW-1185">Reference proteome</keyword>
<reference evidence="3 4" key="1">
    <citation type="submission" date="2024-09" db="EMBL/GenBank/DDBJ databases">
        <authorList>
            <person name="Sun Q."/>
            <person name="Mori K."/>
        </authorList>
    </citation>
    <scope>NUCLEOTIDE SEQUENCE [LARGE SCALE GENOMIC DNA]</scope>
    <source>
        <strain evidence="3 4">KCTC 23315</strain>
    </source>
</reference>
<protein>
    <submittedName>
        <fullName evidence="3">EAL domain-containing protein</fullName>
    </submittedName>
</protein>
<dbReference type="InterPro" id="IPR035919">
    <property type="entry name" value="EAL_sf"/>
</dbReference>
<dbReference type="Pfam" id="PF00563">
    <property type="entry name" value="EAL"/>
    <property type="match status" value="1"/>
</dbReference>
<dbReference type="PROSITE" id="PS50887">
    <property type="entry name" value="GGDEF"/>
    <property type="match status" value="1"/>
</dbReference>
<dbReference type="InterPro" id="IPR050706">
    <property type="entry name" value="Cyclic-di-GMP_PDE-like"/>
</dbReference>
<name>A0ABV6BE14_9GAMM</name>
<dbReference type="InterPro" id="IPR000160">
    <property type="entry name" value="GGDEF_dom"/>
</dbReference>
<feature type="domain" description="GGDEF" evidence="2">
    <location>
        <begin position="1"/>
        <end position="137"/>
    </location>
</feature>
<dbReference type="SUPFAM" id="SSF141868">
    <property type="entry name" value="EAL domain-like"/>
    <property type="match status" value="1"/>
</dbReference>
<dbReference type="RefSeq" id="WP_377244423.1">
    <property type="nucleotide sequence ID" value="NZ_JBHLXP010000003.1"/>
</dbReference>
<dbReference type="Pfam" id="PF00990">
    <property type="entry name" value="GGDEF"/>
    <property type="match status" value="1"/>
</dbReference>
<evidence type="ECO:0000313" key="3">
    <source>
        <dbReference type="EMBL" id="MFC0049131.1"/>
    </source>
</evidence>
<feature type="domain" description="EAL" evidence="1">
    <location>
        <begin position="145"/>
        <end position="398"/>
    </location>
</feature>
<dbReference type="SMART" id="SM00052">
    <property type="entry name" value="EAL"/>
    <property type="match status" value="1"/>
</dbReference>
<dbReference type="Proteomes" id="UP001589813">
    <property type="component" value="Unassembled WGS sequence"/>
</dbReference>
<dbReference type="InterPro" id="IPR043128">
    <property type="entry name" value="Rev_trsase/Diguanyl_cyclase"/>
</dbReference>
<organism evidence="3 4">
    <name type="scientific">Rheinheimera tilapiae</name>
    <dbReference type="NCBI Taxonomy" id="875043"/>
    <lineage>
        <taxon>Bacteria</taxon>
        <taxon>Pseudomonadati</taxon>
        <taxon>Pseudomonadota</taxon>
        <taxon>Gammaproteobacteria</taxon>
        <taxon>Chromatiales</taxon>
        <taxon>Chromatiaceae</taxon>
        <taxon>Rheinheimera</taxon>
    </lineage>
</organism>
<dbReference type="PROSITE" id="PS50883">
    <property type="entry name" value="EAL"/>
    <property type="match status" value="1"/>
</dbReference>
<dbReference type="Gene3D" id="3.30.70.270">
    <property type="match status" value="1"/>
</dbReference>
<evidence type="ECO:0000259" key="1">
    <source>
        <dbReference type="PROSITE" id="PS50883"/>
    </source>
</evidence>
<dbReference type="CDD" id="cd01948">
    <property type="entry name" value="EAL"/>
    <property type="match status" value="1"/>
</dbReference>
<evidence type="ECO:0000313" key="4">
    <source>
        <dbReference type="Proteomes" id="UP001589813"/>
    </source>
</evidence>
<dbReference type="InterPro" id="IPR029787">
    <property type="entry name" value="Nucleotide_cyclase"/>
</dbReference>
<sequence>LKIERFDRVNQLLGYSHANLVLSQIARRLNQAASQHQGIVALSSTDAWVAHLGGVDFLLLVDQQGKQHQAGYLAHQLEHEIAEPLLLRGCAVDYQILSGISCYPQHGIDFAELVEKAHLALQQRQGSGYDSPLYQVEMSETTPDKLAMMAELQQAIAAQQLQLDVQPQVLLPDRQVVAAEVLLRWAHPVHGLLAPKQFIPLAESMGLMFPLTCWVLRQTVQMLATLQQEGILVQLAVNISSSDLLQIELVEQIQQLLLQYQVKPGHLILELKEEALMADPQTVLPMLQRLRSLGLTLVLDDFGTGYTSLGMLREFPLQQVKIDAQFISGMHKSDAQVAITGAIIDLAKNLKLDVVAEGVEEQACAEKLTRMGCLRAQGFLFSQPFALAGLPAWMRQHQFNSGVTSRPGLL</sequence>
<dbReference type="PANTHER" id="PTHR33121:SF71">
    <property type="entry name" value="OXYGEN SENSOR PROTEIN DOSP"/>
    <property type="match status" value="1"/>
</dbReference>
<dbReference type="SUPFAM" id="SSF55073">
    <property type="entry name" value="Nucleotide cyclase"/>
    <property type="match status" value="1"/>
</dbReference>